<evidence type="ECO:0000313" key="3">
    <source>
        <dbReference type="EMBL" id="KAJ8048679.1"/>
    </source>
</evidence>
<evidence type="ECO:0000313" key="4">
    <source>
        <dbReference type="Proteomes" id="UP001152320"/>
    </source>
</evidence>
<dbReference type="EMBL" id="JAIZAY010000001">
    <property type="protein sequence ID" value="KAJ8048679.1"/>
    <property type="molecule type" value="Genomic_DNA"/>
</dbReference>
<protein>
    <submittedName>
        <fullName evidence="3">PiggyBac transposable element-derived protein 4</fullName>
    </submittedName>
</protein>
<keyword evidence="4" id="KW-1185">Reference proteome</keyword>
<feature type="transmembrane region" description="Helical" evidence="1">
    <location>
        <begin position="27"/>
        <end position="46"/>
    </location>
</feature>
<dbReference type="PANTHER" id="PTHR46599">
    <property type="entry name" value="PIGGYBAC TRANSPOSABLE ELEMENT-DERIVED PROTEIN 4"/>
    <property type="match status" value="1"/>
</dbReference>
<dbReference type="AlphaFoldDB" id="A0A9Q1CQJ4"/>
<keyword evidence="1" id="KW-0472">Membrane</keyword>
<organism evidence="3 4">
    <name type="scientific">Holothuria leucospilota</name>
    <name type="common">Black long sea cucumber</name>
    <name type="synonym">Mertensiothuria leucospilota</name>
    <dbReference type="NCBI Taxonomy" id="206669"/>
    <lineage>
        <taxon>Eukaryota</taxon>
        <taxon>Metazoa</taxon>
        <taxon>Echinodermata</taxon>
        <taxon>Eleutherozoa</taxon>
        <taxon>Echinozoa</taxon>
        <taxon>Holothuroidea</taxon>
        <taxon>Aspidochirotacea</taxon>
        <taxon>Aspidochirotida</taxon>
        <taxon>Holothuriidae</taxon>
        <taxon>Holothuria</taxon>
    </lineage>
</organism>
<comment type="caution">
    <text evidence="3">The sequence shown here is derived from an EMBL/GenBank/DDBJ whole genome shotgun (WGS) entry which is preliminary data.</text>
</comment>
<dbReference type="InterPro" id="IPR032718">
    <property type="entry name" value="PGBD4_Znf_C"/>
</dbReference>
<gene>
    <name evidence="3" type="ORF">HOLleu_01087</name>
</gene>
<evidence type="ECO:0000256" key="1">
    <source>
        <dbReference type="SAM" id="Phobius"/>
    </source>
</evidence>
<accession>A0A9Q1CQJ4</accession>
<feature type="domain" description="PiggyBac transposable element-derived protein 4 C-terminal zinc-finger" evidence="2">
    <location>
        <begin position="96"/>
        <end position="138"/>
    </location>
</feature>
<proteinExistence type="predicted"/>
<keyword evidence="1" id="KW-1133">Transmembrane helix</keyword>
<dbReference type="Proteomes" id="UP001152320">
    <property type="component" value="Chromosome 1"/>
</dbReference>
<evidence type="ECO:0000259" key="2">
    <source>
        <dbReference type="Pfam" id="PF13842"/>
    </source>
</evidence>
<dbReference type="OrthoDB" id="10051268at2759"/>
<dbReference type="Pfam" id="PF13842">
    <property type="entry name" value="zf-Tnp_2"/>
    <property type="match status" value="1"/>
</dbReference>
<dbReference type="PANTHER" id="PTHR46599:SF3">
    <property type="entry name" value="PIGGYBAC TRANSPOSABLE ELEMENT-DERIVED PROTEIN 4"/>
    <property type="match status" value="1"/>
</dbReference>
<sequence length="156" mass="18703">MGGVDRADRNFWNYLHTHKSVKWWKKVVFYLLELCFVNALVIYRSFHLGPQRIDKLRLAMINGLLEGYQRCQIRGRRQALEAPFRLTERHFVGVTQREGYNPDCIVCSDRKKKRHQTKYICIECDLPMCPVPCHRRYHTRQNYRVACSKDFHSENL</sequence>
<keyword evidence="1" id="KW-0812">Transmembrane</keyword>
<name>A0A9Q1CQJ4_HOLLE</name>
<reference evidence="3" key="1">
    <citation type="submission" date="2021-10" db="EMBL/GenBank/DDBJ databases">
        <title>Tropical sea cucumber genome reveals ecological adaptation and Cuvierian tubules defense mechanism.</title>
        <authorList>
            <person name="Chen T."/>
        </authorList>
    </citation>
    <scope>NUCLEOTIDE SEQUENCE</scope>
    <source>
        <strain evidence="3">Nanhai2018</strain>
        <tissue evidence="3">Muscle</tissue>
    </source>
</reference>